<feature type="non-terminal residue" evidence="2">
    <location>
        <position position="1"/>
    </location>
</feature>
<reference evidence="2 3" key="1">
    <citation type="submission" date="2023-11" db="EMBL/GenBank/DDBJ databases">
        <title>Halocaridina rubra genome assembly.</title>
        <authorList>
            <person name="Smith C."/>
        </authorList>
    </citation>
    <scope>NUCLEOTIDE SEQUENCE [LARGE SCALE GENOMIC DNA]</scope>
    <source>
        <strain evidence="2">EP-1</strain>
        <tissue evidence="2">Whole</tissue>
    </source>
</reference>
<comment type="caution">
    <text evidence="2">The sequence shown here is derived from an EMBL/GenBank/DDBJ whole genome shotgun (WGS) entry which is preliminary data.</text>
</comment>
<evidence type="ECO:0000313" key="3">
    <source>
        <dbReference type="Proteomes" id="UP001381693"/>
    </source>
</evidence>
<dbReference type="Proteomes" id="UP001381693">
    <property type="component" value="Unassembled WGS sequence"/>
</dbReference>
<evidence type="ECO:0000256" key="1">
    <source>
        <dbReference type="SAM" id="MobiDB-lite"/>
    </source>
</evidence>
<gene>
    <name evidence="2" type="ORF">SK128_015157</name>
</gene>
<dbReference type="EMBL" id="JAXCGZ010015143">
    <property type="protein sequence ID" value="KAK7071109.1"/>
    <property type="molecule type" value="Genomic_DNA"/>
</dbReference>
<sequence length="173" mass="18763">YSLLPNKYPASGVGSARGERIGTGVGGRRSPLIVSPTLHRRINALAPLEGGDAVITVSRAGSTRNVIPPLSASVGKSAKRDGSRDIPGLELEEDDEEEEEDIEEDRRTDYSSTDDDDDEENDYYEEVEEEVLEEVLIEDDEVSRPMSSATTRDSGISIFSGSNESEALTENGQ</sequence>
<feature type="non-terminal residue" evidence="2">
    <location>
        <position position="173"/>
    </location>
</feature>
<feature type="region of interest" description="Disordered" evidence="1">
    <location>
        <begin position="1"/>
        <end position="28"/>
    </location>
</feature>
<protein>
    <submittedName>
        <fullName evidence="2">Uncharacterized protein</fullName>
    </submittedName>
</protein>
<proteinExistence type="predicted"/>
<feature type="compositionally biased region" description="Polar residues" evidence="1">
    <location>
        <begin position="145"/>
        <end position="173"/>
    </location>
</feature>
<organism evidence="2 3">
    <name type="scientific">Halocaridina rubra</name>
    <name type="common">Hawaiian red shrimp</name>
    <dbReference type="NCBI Taxonomy" id="373956"/>
    <lineage>
        <taxon>Eukaryota</taxon>
        <taxon>Metazoa</taxon>
        <taxon>Ecdysozoa</taxon>
        <taxon>Arthropoda</taxon>
        <taxon>Crustacea</taxon>
        <taxon>Multicrustacea</taxon>
        <taxon>Malacostraca</taxon>
        <taxon>Eumalacostraca</taxon>
        <taxon>Eucarida</taxon>
        <taxon>Decapoda</taxon>
        <taxon>Pleocyemata</taxon>
        <taxon>Caridea</taxon>
        <taxon>Atyoidea</taxon>
        <taxon>Atyidae</taxon>
        <taxon>Halocaridina</taxon>
    </lineage>
</organism>
<accession>A0AAN9A1P2</accession>
<dbReference type="AlphaFoldDB" id="A0AAN9A1P2"/>
<feature type="region of interest" description="Disordered" evidence="1">
    <location>
        <begin position="65"/>
        <end position="173"/>
    </location>
</feature>
<feature type="compositionally biased region" description="Acidic residues" evidence="1">
    <location>
        <begin position="112"/>
        <end position="141"/>
    </location>
</feature>
<name>A0AAN9A1P2_HALRR</name>
<evidence type="ECO:0000313" key="2">
    <source>
        <dbReference type="EMBL" id="KAK7071109.1"/>
    </source>
</evidence>
<feature type="compositionally biased region" description="Acidic residues" evidence="1">
    <location>
        <begin position="90"/>
        <end position="103"/>
    </location>
</feature>
<keyword evidence="3" id="KW-1185">Reference proteome</keyword>